<keyword evidence="6" id="KW-0443">Lipid metabolism</keyword>
<dbReference type="PROSITE" id="PS00379">
    <property type="entry name" value="CDP_ALCOHOL_P_TRANSF"/>
    <property type="match status" value="1"/>
</dbReference>
<dbReference type="InterPro" id="IPR048254">
    <property type="entry name" value="CDP_ALCOHOL_P_TRANSF_CS"/>
</dbReference>
<dbReference type="Proteomes" id="UP001295444">
    <property type="component" value="Chromosome 10"/>
</dbReference>
<keyword evidence="3 12" id="KW-0808">Transferase</keyword>
<evidence type="ECO:0000256" key="10">
    <source>
        <dbReference type="ARBA" id="ARBA00039001"/>
    </source>
</evidence>
<dbReference type="InterPro" id="IPR000462">
    <property type="entry name" value="CDP-OH_P_trans"/>
</dbReference>
<dbReference type="GO" id="GO:0043337">
    <property type="term" value="F:cardiolipin synthase (CMP-forming)"/>
    <property type="evidence" value="ECO:0007669"/>
    <property type="project" value="UniProtKB-EC"/>
</dbReference>
<keyword evidence="8" id="KW-0594">Phospholipid biosynthesis</keyword>
<dbReference type="Pfam" id="PF01066">
    <property type="entry name" value="CDP-OH_P_transf"/>
    <property type="match status" value="1"/>
</dbReference>
<evidence type="ECO:0000256" key="5">
    <source>
        <dbReference type="ARBA" id="ARBA00022989"/>
    </source>
</evidence>
<evidence type="ECO:0000313" key="14">
    <source>
        <dbReference type="EMBL" id="CAH2318555.1"/>
    </source>
</evidence>
<feature type="transmembrane region" description="Helical" evidence="13">
    <location>
        <begin position="142"/>
        <end position="162"/>
    </location>
</feature>
<comment type="catalytic activity">
    <reaction evidence="11">
        <text>a CDP-1,2-diacyl-sn-glycerol + a 1,2-diacyl-sn-glycero-3-phospho-(1'-sn-glycerol) = a cardiolipin + CMP + H(+)</text>
        <dbReference type="Rhea" id="RHEA:32931"/>
        <dbReference type="ChEBI" id="CHEBI:15378"/>
        <dbReference type="ChEBI" id="CHEBI:58332"/>
        <dbReference type="ChEBI" id="CHEBI:60377"/>
        <dbReference type="ChEBI" id="CHEBI:62237"/>
        <dbReference type="ChEBI" id="CHEBI:64716"/>
        <dbReference type="EC" id="2.7.8.41"/>
    </reaction>
</comment>
<dbReference type="AlphaFoldDB" id="A0AAD1T3L0"/>
<keyword evidence="15" id="KW-1185">Reference proteome</keyword>
<evidence type="ECO:0000256" key="8">
    <source>
        <dbReference type="ARBA" id="ARBA00023209"/>
    </source>
</evidence>
<dbReference type="PANTHER" id="PTHR14269:SF61">
    <property type="entry name" value="CDP-DIACYLGLYCEROL--SERINE O-PHOSPHATIDYLTRANSFERASE"/>
    <property type="match status" value="1"/>
</dbReference>
<dbReference type="GO" id="GO:0008654">
    <property type="term" value="P:phospholipid biosynthetic process"/>
    <property type="evidence" value="ECO:0007669"/>
    <property type="project" value="UniProtKB-KW"/>
</dbReference>
<organism evidence="14 15">
    <name type="scientific">Pelobates cultripes</name>
    <name type="common">Western spadefoot toad</name>
    <dbReference type="NCBI Taxonomy" id="61616"/>
    <lineage>
        <taxon>Eukaryota</taxon>
        <taxon>Metazoa</taxon>
        <taxon>Chordata</taxon>
        <taxon>Craniata</taxon>
        <taxon>Vertebrata</taxon>
        <taxon>Euteleostomi</taxon>
        <taxon>Amphibia</taxon>
        <taxon>Batrachia</taxon>
        <taxon>Anura</taxon>
        <taxon>Pelobatoidea</taxon>
        <taxon>Pelobatidae</taxon>
        <taxon>Pelobates</taxon>
    </lineage>
</organism>
<comment type="subcellular location">
    <subcellularLocation>
        <location evidence="1">Membrane</location>
        <topology evidence="1">Multi-pass membrane protein</topology>
    </subcellularLocation>
</comment>
<reference evidence="14" key="1">
    <citation type="submission" date="2022-03" db="EMBL/GenBank/DDBJ databases">
        <authorList>
            <person name="Alioto T."/>
            <person name="Alioto T."/>
            <person name="Gomez Garrido J."/>
        </authorList>
    </citation>
    <scope>NUCLEOTIDE SEQUENCE</scope>
</reference>
<keyword evidence="2" id="KW-0444">Lipid biosynthesis</keyword>
<evidence type="ECO:0000256" key="4">
    <source>
        <dbReference type="ARBA" id="ARBA00022692"/>
    </source>
</evidence>
<evidence type="ECO:0000256" key="1">
    <source>
        <dbReference type="ARBA" id="ARBA00004141"/>
    </source>
</evidence>
<evidence type="ECO:0000256" key="2">
    <source>
        <dbReference type="ARBA" id="ARBA00022516"/>
    </source>
</evidence>
<feature type="transmembrane region" description="Helical" evidence="13">
    <location>
        <begin position="168"/>
        <end position="187"/>
    </location>
</feature>
<dbReference type="GO" id="GO:0016020">
    <property type="term" value="C:membrane"/>
    <property type="evidence" value="ECO:0007669"/>
    <property type="project" value="UniProtKB-SubCell"/>
</dbReference>
<dbReference type="PANTHER" id="PTHR14269">
    <property type="entry name" value="CDP-DIACYLGLYCEROL--GLYCEROL-3-PHOSPHATE 3-PHOSPHATIDYLTRANSFERASE-RELATED"/>
    <property type="match status" value="1"/>
</dbReference>
<proteinExistence type="inferred from homology"/>
<keyword evidence="5 13" id="KW-1133">Transmembrane helix</keyword>
<dbReference type="EC" id="2.7.8.41" evidence="10"/>
<dbReference type="InterPro" id="IPR043130">
    <property type="entry name" value="CDP-OH_PTrfase_TM_dom"/>
</dbReference>
<feature type="transmembrane region" description="Helical" evidence="13">
    <location>
        <begin position="45"/>
        <end position="68"/>
    </location>
</feature>
<feature type="transmembrane region" description="Helical" evidence="13">
    <location>
        <begin position="207"/>
        <end position="232"/>
    </location>
</feature>
<keyword evidence="9" id="KW-1208">Phospholipid metabolism</keyword>
<evidence type="ECO:0000256" key="12">
    <source>
        <dbReference type="RuleBase" id="RU003750"/>
    </source>
</evidence>
<sequence>MLMQLASSELALYTRRLIHSWRLSHCQTVEFVRKNAANFLSLSNLLMGLTSILCTLNGFGQWACWLLLVGFMLDLADGAVARQFNACSALGAKLDDFADFTSFGVATALLLHTHSIVDGFLVIVYALAVFVRLCFFTSEIPFIYRGLPCTYASAILACTSLLTGSHLVVLRVVSVIMILFMVDQGFYPHDKILESQLWKKMVFTGGILIMFCAFSPLACLYHLAWSISYVLFADTLWNLKV</sequence>
<protein>
    <recommendedName>
        <fullName evidence="10">cardiolipin synthase (CMP-forming)</fullName>
        <ecNumber evidence="10">2.7.8.41</ecNumber>
    </recommendedName>
</protein>
<name>A0AAD1T3L0_PELCU</name>
<dbReference type="InterPro" id="IPR050324">
    <property type="entry name" value="CDP-alcohol_PTase-I"/>
</dbReference>
<evidence type="ECO:0000313" key="15">
    <source>
        <dbReference type="Proteomes" id="UP001295444"/>
    </source>
</evidence>
<dbReference type="EMBL" id="OW240921">
    <property type="protein sequence ID" value="CAH2318555.1"/>
    <property type="molecule type" value="Genomic_DNA"/>
</dbReference>
<evidence type="ECO:0000256" key="6">
    <source>
        <dbReference type="ARBA" id="ARBA00023098"/>
    </source>
</evidence>
<evidence type="ECO:0000256" key="7">
    <source>
        <dbReference type="ARBA" id="ARBA00023136"/>
    </source>
</evidence>
<evidence type="ECO:0000256" key="3">
    <source>
        <dbReference type="ARBA" id="ARBA00022679"/>
    </source>
</evidence>
<dbReference type="Gene3D" id="1.20.120.1760">
    <property type="match status" value="1"/>
</dbReference>
<comment type="similarity">
    <text evidence="12">Belongs to the CDP-alcohol phosphatidyltransferase class-I family.</text>
</comment>
<keyword evidence="7 13" id="KW-0472">Membrane</keyword>
<evidence type="ECO:0000256" key="13">
    <source>
        <dbReference type="SAM" id="Phobius"/>
    </source>
</evidence>
<evidence type="ECO:0000256" key="9">
    <source>
        <dbReference type="ARBA" id="ARBA00023264"/>
    </source>
</evidence>
<accession>A0AAD1T3L0</accession>
<feature type="transmembrane region" description="Helical" evidence="13">
    <location>
        <begin position="116"/>
        <end position="135"/>
    </location>
</feature>
<gene>
    <name evidence="14" type="ORF">PECUL_23A022543</name>
</gene>
<evidence type="ECO:0000256" key="11">
    <source>
        <dbReference type="ARBA" id="ARBA00047433"/>
    </source>
</evidence>
<keyword evidence="4 13" id="KW-0812">Transmembrane</keyword>